<dbReference type="SUPFAM" id="SSF56935">
    <property type="entry name" value="Porins"/>
    <property type="match status" value="1"/>
</dbReference>
<accession>A0A974P7N2</accession>
<dbReference type="InterPro" id="IPR000531">
    <property type="entry name" value="Beta-barrel_TonB"/>
</dbReference>
<reference evidence="5" key="1">
    <citation type="submission" date="2021-01" db="EMBL/GenBank/DDBJ databases">
        <title>Genome sequence of Phenylobacterium sp. 20VBR1 isolated from a valley glaceir, Ny-Alesund, Svalbard.</title>
        <authorList>
            <person name="Thomas F.A."/>
            <person name="Krishnan K.P."/>
            <person name="Sinha R.K."/>
        </authorList>
    </citation>
    <scope>NUCLEOTIDE SEQUENCE</scope>
    <source>
        <strain evidence="5">20VBR1</strain>
    </source>
</reference>
<evidence type="ECO:0000259" key="4">
    <source>
        <dbReference type="Pfam" id="PF00593"/>
    </source>
</evidence>
<organism evidence="5">
    <name type="scientific">Phenylobacterium glaciei</name>
    <dbReference type="NCBI Taxonomy" id="2803784"/>
    <lineage>
        <taxon>Bacteria</taxon>
        <taxon>Pseudomonadati</taxon>
        <taxon>Pseudomonadota</taxon>
        <taxon>Alphaproteobacteria</taxon>
        <taxon>Caulobacterales</taxon>
        <taxon>Caulobacteraceae</taxon>
        <taxon>Phenylobacterium</taxon>
    </lineage>
</organism>
<dbReference type="Gene3D" id="2.40.170.20">
    <property type="entry name" value="TonB-dependent receptor, beta-barrel domain"/>
    <property type="match status" value="1"/>
</dbReference>
<comment type="subcellular location">
    <subcellularLocation>
        <location evidence="1">Cell outer membrane</location>
    </subcellularLocation>
</comment>
<dbReference type="Pfam" id="PF00593">
    <property type="entry name" value="TonB_dep_Rec_b-barrel"/>
    <property type="match status" value="1"/>
</dbReference>
<feature type="domain" description="TonB-dependent receptor-like beta-barrel" evidence="4">
    <location>
        <begin position="2"/>
        <end position="91"/>
    </location>
</feature>
<sequence length="98" mass="10722">MTNYELAYDHDFAPIKAKLGVRLFAQDWKDIKSAISTAGLDIMPTATTNGAATYINASDSKLKGAELTASGQVTPELGWRADYTWTDVKDSYFPGSIR</sequence>
<dbReference type="EMBL" id="CP068570">
    <property type="protein sequence ID" value="QQZ52138.1"/>
    <property type="molecule type" value="Genomic_DNA"/>
</dbReference>
<evidence type="ECO:0000256" key="2">
    <source>
        <dbReference type="ARBA" id="ARBA00023136"/>
    </source>
</evidence>
<name>A0A974P7N2_9CAUL</name>
<evidence type="ECO:0000256" key="3">
    <source>
        <dbReference type="ARBA" id="ARBA00023237"/>
    </source>
</evidence>
<evidence type="ECO:0000313" key="5">
    <source>
        <dbReference type="EMBL" id="QQZ52138.1"/>
    </source>
</evidence>
<dbReference type="AlphaFoldDB" id="A0A974P7N2"/>
<dbReference type="GO" id="GO:0009279">
    <property type="term" value="C:cell outer membrane"/>
    <property type="evidence" value="ECO:0007669"/>
    <property type="project" value="UniProtKB-SubCell"/>
</dbReference>
<keyword evidence="2" id="KW-0472">Membrane</keyword>
<keyword evidence="5" id="KW-0675">Receptor</keyword>
<gene>
    <name evidence="5" type="ORF">JKL49_03280</name>
</gene>
<evidence type="ECO:0000256" key="1">
    <source>
        <dbReference type="ARBA" id="ARBA00004442"/>
    </source>
</evidence>
<protein>
    <submittedName>
        <fullName evidence="5">TonB-dependent receptor</fullName>
    </submittedName>
</protein>
<dbReference type="InterPro" id="IPR036942">
    <property type="entry name" value="Beta-barrel_TonB_sf"/>
</dbReference>
<keyword evidence="3" id="KW-0998">Cell outer membrane</keyword>
<proteinExistence type="predicted"/>